<evidence type="ECO:0000313" key="2">
    <source>
        <dbReference type="EMBL" id="SJL18382.1"/>
    </source>
</evidence>
<accession>A0A284SBJ9</accession>
<dbReference type="Proteomes" id="UP000219338">
    <property type="component" value="Unassembled WGS sequence"/>
</dbReference>
<keyword evidence="3" id="KW-1185">Reference proteome</keyword>
<dbReference type="OrthoDB" id="10608383at2759"/>
<gene>
    <name evidence="2" type="ORF">ARMOST_21970</name>
</gene>
<proteinExistence type="predicted"/>
<protein>
    <submittedName>
        <fullName evidence="2">Uncharacterized protein</fullName>
    </submittedName>
</protein>
<sequence>MGASEERTVRAGPIFNHNCDDTPFSYDESSFSNMRRHVYGHGSTKCLTRTSVAASLLRFLDPPKDLCTVKQQLREGWLQFESDGLTWLHYELFICNEEIAMANGRNIRARVRSEAVSLFTGANGLDSRLNSRKTPTVYDNEANSGRGQFAPRGSSKTKGIQSDTVMYQTRPDDSLDIFPTNTLMKALSFRLVTVRGRCKKDVCWHKVGVSTWSVHPSQAKIVIFPIDLPRTRMQILPPTSSFALGLGP</sequence>
<dbReference type="EMBL" id="FUEG01000058">
    <property type="protein sequence ID" value="SJL18382.1"/>
    <property type="molecule type" value="Genomic_DNA"/>
</dbReference>
<reference evidence="3" key="1">
    <citation type="journal article" date="2017" name="Nat. Ecol. Evol.">
        <title>Genome expansion and lineage-specific genetic innovations in the forest pathogenic fungi Armillaria.</title>
        <authorList>
            <person name="Sipos G."/>
            <person name="Prasanna A.N."/>
            <person name="Walter M.C."/>
            <person name="O'Connor E."/>
            <person name="Balint B."/>
            <person name="Krizsan K."/>
            <person name="Kiss B."/>
            <person name="Hess J."/>
            <person name="Varga T."/>
            <person name="Slot J."/>
            <person name="Riley R."/>
            <person name="Boka B."/>
            <person name="Rigling D."/>
            <person name="Barry K."/>
            <person name="Lee J."/>
            <person name="Mihaltcheva S."/>
            <person name="LaButti K."/>
            <person name="Lipzen A."/>
            <person name="Waldron R."/>
            <person name="Moloney N.M."/>
            <person name="Sperisen C."/>
            <person name="Kredics L."/>
            <person name="Vagvoelgyi C."/>
            <person name="Patrignani A."/>
            <person name="Fitzpatrick D."/>
            <person name="Nagy I."/>
            <person name="Doyle S."/>
            <person name="Anderson J.B."/>
            <person name="Grigoriev I.V."/>
            <person name="Gueldener U."/>
            <person name="Muensterkoetter M."/>
            <person name="Nagy L.G."/>
        </authorList>
    </citation>
    <scope>NUCLEOTIDE SEQUENCE [LARGE SCALE GENOMIC DNA]</scope>
    <source>
        <strain evidence="3">C18/9</strain>
    </source>
</reference>
<evidence type="ECO:0000313" key="3">
    <source>
        <dbReference type="Proteomes" id="UP000219338"/>
    </source>
</evidence>
<name>A0A284SBJ9_ARMOS</name>
<evidence type="ECO:0000256" key="1">
    <source>
        <dbReference type="SAM" id="MobiDB-lite"/>
    </source>
</evidence>
<organism evidence="2 3">
    <name type="scientific">Armillaria ostoyae</name>
    <name type="common">Armillaria root rot fungus</name>
    <dbReference type="NCBI Taxonomy" id="47428"/>
    <lineage>
        <taxon>Eukaryota</taxon>
        <taxon>Fungi</taxon>
        <taxon>Dikarya</taxon>
        <taxon>Basidiomycota</taxon>
        <taxon>Agaricomycotina</taxon>
        <taxon>Agaricomycetes</taxon>
        <taxon>Agaricomycetidae</taxon>
        <taxon>Agaricales</taxon>
        <taxon>Marasmiineae</taxon>
        <taxon>Physalacriaceae</taxon>
        <taxon>Armillaria</taxon>
    </lineage>
</organism>
<dbReference type="AlphaFoldDB" id="A0A284SBJ9"/>
<feature type="region of interest" description="Disordered" evidence="1">
    <location>
        <begin position="130"/>
        <end position="160"/>
    </location>
</feature>